<keyword evidence="3 7" id="KW-0813">Transport</keyword>
<evidence type="ECO:0000256" key="4">
    <source>
        <dbReference type="ARBA" id="ARBA00022692"/>
    </source>
</evidence>
<keyword evidence="5 7" id="KW-1133">Transmembrane helix</keyword>
<comment type="subcellular location">
    <subcellularLocation>
        <location evidence="1 7">Membrane</location>
        <topology evidence="1 7">Multi-pass membrane protein</topology>
    </subcellularLocation>
</comment>
<sequence>MYSRKEWLLYSAFTCLCVEDRTFSFFTSIVLESIGGMRYVSIGQFSESVMQMVLSGMLGKLMDKEARKNVTITILLFNNISLFLSVSCFLVSISKFEYSLISLYFSIFFCSLNRLFLNAEKSLLSRDWIVKLCEPSDISRQNATLTGLDQLMNVLSPIAVGALVSSVGIFHSLLVFACGSLITLILKSIFLYSIYQTNESLHYKRQLSWLDSDSFKSHSSTSISLPTEEKRGVFATYYYQKTFLAAIGMSLFYKTVMGFDNLAVGYAKSSSDIPIFTIGVLRSYGSLAGMMGVISYSLMEKRIGLINAGFVGLIIQQVFSLIAVSTIWIPGSPFFENNSEEGHSVFIFLTAIATARYGKSIREIEHNEIYLGLWCLDLTITHSMQIHIPETERNTVFGFHMALCQAFSVPKELLVILFPDPSQFYSYILSSYFCVTIGQLLFCIYARNIRYE</sequence>
<keyword evidence="9" id="KW-1185">Reference proteome</keyword>
<evidence type="ECO:0000313" key="8">
    <source>
        <dbReference type="EMBL" id="EFO87562.1"/>
    </source>
</evidence>
<protein>
    <recommendedName>
        <fullName evidence="7">Solute carrier family 40 member</fullName>
    </recommendedName>
</protein>
<dbReference type="InterPro" id="IPR009716">
    <property type="entry name" value="Ferroportin-1"/>
</dbReference>
<dbReference type="HOGENOM" id="CLU_020370_4_0_1"/>
<accession>E3M033</accession>
<evidence type="ECO:0000256" key="1">
    <source>
        <dbReference type="ARBA" id="ARBA00004141"/>
    </source>
</evidence>
<feature type="transmembrane region" description="Helical" evidence="7">
    <location>
        <begin position="234"/>
        <end position="253"/>
    </location>
</feature>
<feature type="transmembrane region" description="Helical" evidence="7">
    <location>
        <begin position="98"/>
        <end position="117"/>
    </location>
</feature>
<dbReference type="PANTHER" id="PTHR11660">
    <property type="entry name" value="SOLUTE CARRIER FAMILY 40 MEMBER"/>
    <property type="match status" value="1"/>
</dbReference>
<comment type="similarity">
    <text evidence="2 7">Belongs to the ferroportin (FP) (TC 2.A.100) family. SLC40A subfamily.</text>
</comment>
<proteinExistence type="inferred from homology"/>
<feature type="transmembrane region" description="Helical" evidence="7">
    <location>
        <begin position="150"/>
        <end position="167"/>
    </location>
</feature>
<dbReference type="Proteomes" id="UP000008281">
    <property type="component" value="Unassembled WGS sequence"/>
</dbReference>
<dbReference type="PANTHER" id="PTHR11660:SF69">
    <property type="entry name" value="SOLUTE CARRIER FAMILY 40 MEMBER"/>
    <property type="match status" value="1"/>
</dbReference>
<feature type="transmembrane region" description="Helical" evidence="7">
    <location>
        <begin position="424"/>
        <end position="446"/>
    </location>
</feature>
<dbReference type="InterPro" id="IPR036259">
    <property type="entry name" value="MFS_trans_sf"/>
</dbReference>
<organism evidence="9">
    <name type="scientific">Caenorhabditis remanei</name>
    <name type="common">Caenorhabditis vulgaris</name>
    <dbReference type="NCBI Taxonomy" id="31234"/>
    <lineage>
        <taxon>Eukaryota</taxon>
        <taxon>Metazoa</taxon>
        <taxon>Ecdysozoa</taxon>
        <taxon>Nematoda</taxon>
        <taxon>Chromadorea</taxon>
        <taxon>Rhabditida</taxon>
        <taxon>Rhabditina</taxon>
        <taxon>Rhabditomorpha</taxon>
        <taxon>Rhabditoidea</taxon>
        <taxon>Rhabditidae</taxon>
        <taxon>Peloderinae</taxon>
        <taxon>Caenorhabditis</taxon>
    </lineage>
</organism>
<keyword evidence="6 7" id="KW-0472">Membrane</keyword>
<evidence type="ECO:0000256" key="7">
    <source>
        <dbReference type="RuleBase" id="RU365065"/>
    </source>
</evidence>
<dbReference type="Pfam" id="PF06963">
    <property type="entry name" value="FPN1"/>
    <property type="match status" value="1"/>
</dbReference>
<dbReference type="OrthoDB" id="5842904at2759"/>
<gene>
    <name evidence="8" type="ORF">CRE_05790</name>
</gene>
<dbReference type="eggNOG" id="KOG2601">
    <property type="taxonomic scope" value="Eukaryota"/>
</dbReference>
<evidence type="ECO:0000256" key="3">
    <source>
        <dbReference type="ARBA" id="ARBA00022448"/>
    </source>
</evidence>
<feature type="transmembrane region" description="Helical" evidence="7">
    <location>
        <begin position="273"/>
        <end position="298"/>
    </location>
</feature>
<dbReference type="STRING" id="31234.E3M033"/>
<keyword evidence="7" id="KW-0406">Ion transport</keyword>
<dbReference type="GO" id="GO:0016020">
    <property type="term" value="C:membrane"/>
    <property type="evidence" value="ECO:0007669"/>
    <property type="project" value="UniProtKB-SubCell"/>
</dbReference>
<comment type="function">
    <text evidence="7">May be involved in iron transport and iron homeostasis.</text>
</comment>
<dbReference type="SUPFAM" id="SSF103473">
    <property type="entry name" value="MFS general substrate transporter"/>
    <property type="match status" value="1"/>
</dbReference>
<feature type="transmembrane region" description="Helical" evidence="7">
    <location>
        <begin position="305"/>
        <end position="329"/>
    </location>
</feature>
<evidence type="ECO:0000256" key="6">
    <source>
        <dbReference type="ARBA" id="ARBA00023136"/>
    </source>
</evidence>
<evidence type="ECO:0000256" key="5">
    <source>
        <dbReference type="ARBA" id="ARBA00022989"/>
    </source>
</evidence>
<comment type="caution">
    <text evidence="7">Lacks conserved residue(s) required for the propagation of feature annotation.</text>
</comment>
<dbReference type="Gene3D" id="1.20.1250.20">
    <property type="entry name" value="MFS general substrate transporter like domains"/>
    <property type="match status" value="1"/>
</dbReference>
<dbReference type="EMBL" id="DS268420">
    <property type="protein sequence ID" value="EFO87562.1"/>
    <property type="molecule type" value="Genomic_DNA"/>
</dbReference>
<feature type="transmembrane region" description="Helical" evidence="7">
    <location>
        <begin position="70"/>
        <end position="92"/>
    </location>
</feature>
<evidence type="ECO:0000256" key="2">
    <source>
        <dbReference type="ARBA" id="ARBA00006279"/>
    </source>
</evidence>
<reference evidence="8" key="1">
    <citation type="submission" date="2007-07" db="EMBL/GenBank/DDBJ databases">
        <title>PCAP assembly of the Caenorhabditis remanei genome.</title>
        <authorList>
            <consortium name="The Caenorhabditis remanei Sequencing Consortium"/>
            <person name="Wilson R.K."/>
        </authorList>
    </citation>
    <scope>NUCLEOTIDE SEQUENCE [LARGE SCALE GENOMIC DNA]</scope>
    <source>
        <strain evidence="8">PB4641</strain>
    </source>
</reference>
<dbReference type="GO" id="GO:0005381">
    <property type="term" value="F:iron ion transmembrane transporter activity"/>
    <property type="evidence" value="ECO:0007669"/>
    <property type="project" value="UniProtKB-UniRule"/>
</dbReference>
<name>E3M033_CAERE</name>
<dbReference type="OMA" id="YPVFISY"/>
<feature type="transmembrane region" description="Helical" evidence="7">
    <location>
        <begin position="173"/>
        <end position="195"/>
    </location>
</feature>
<keyword evidence="4 7" id="KW-0812">Transmembrane</keyword>
<dbReference type="InParanoid" id="E3M033"/>
<evidence type="ECO:0000313" key="9">
    <source>
        <dbReference type="Proteomes" id="UP000008281"/>
    </source>
</evidence>
<dbReference type="AlphaFoldDB" id="E3M033"/>